<dbReference type="EMBL" id="QCYY01003318">
    <property type="protein sequence ID" value="ROT64135.1"/>
    <property type="molecule type" value="Genomic_DNA"/>
</dbReference>
<evidence type="ECO:0000256" key="1">
    <source>
        <dbReference type="SAM" id="MobiDB-lite"/>
    </source>
</evidence>
<feature type="compositionally biased region" description="Basic and acidic residues" evidence="1">
    <location>
        <begin position="63"/>
        <end position="74"/>
    </location>
</feature>
<dbReference type="Proteomes" id="UP000283509">
    <property type="component" value="Unassembled WGS sequence"/>
</dbReference>
<protein>
    <submittedName>
        <fullName evidence="3">Uncharacterized protein</fullName>
    </submittedName>
</protein>
<sequence>MSLAACVSTSWAPSLPPAVLAAYSSHAPISSSRYQVPTILSLHRGYLLVARFYTRASSRARQRVGDGRDSERPRHPLLAGPHQATRASLAPPRIQTYFNTIATAPSALRPPCLCSFLSSRSFLSFKFDFSFSDLCSLGASLSFSVYLFSSLSLLLSLLSQIQSKTLICFFFFSSLSPPLLGFSPLSLFPFGFGGVSLSPLSPPFSFFFFFSLLFLSPLSSFAQVSLLHGMRALGFCSCLGITSLSDKGSECMCVQPLSHYHTKYPSKRHCASDRKDRQGGTVPSPVNHESVADEKKATTPRRRPPLRPPRRPLPDLTLRRRCPKFKFPPRVISLPETSLGESTGKRNPNSSASAGGSAAKFLFPRRVDTLEKLCLAGGQVWPRG</sequence>
<keyword evidence="2" id="KW-0812">Transmembrane</keyword>
<gene>
    <name evidence="3" type="ORF">C7M84_017948</name>
</gene>
<proteinExistence type="predicted"/>
<name>A0A423SIU8_PENVA</name>
<feature type="region of interest" description="Disordered" evidence="1">
    <location>
        <begin position="60"/>
        <end position="83"/>
    </location>
</feature>
<feature type="transmembrane region" description="Helical" evidence="2">
    <location>
        <begin position="165"/>
        <end position="192"/>
    </location>
</feature>
<feature type="region of interest" description="Disordered" evidence="1">
    <location>
        <begin position="268"/>
        <end position="319"/>
    </location>
</feature>
<keyword evidence="4" id="KW-1185">Reference proteome</keyword>
<feature type="transmembrane region" description="Helical" evidence="2">
    <location>
        <begin position="137"/>
        <end position="158"/>
    </location>
</feature>
<feature type="compositionally biased region" description="Basic residues" evidence="1">
    <location>
        <begin position="298"/>
        <end position="310"/>
    </location>
</feature>
<dbReference type="AlphaFoldDB" id="A0A423SIU8"/>
<reference evidence="3 4" key="2">
    <citation type="submission" date="2019-01" db="EMBL/GenBank/DDBJ databases">
        <title>The decoding of complex shrimp genome reveals the adaptation for benthos swimmer, frequently molting mechanism and breeding impact on genome.</title>
        <authorList>
            <person name="Sun Y."/>
            <person name="Gao Y."/>
            <person name="Yu Y."/>
        </authorList>
    </citation>
    <scope>NUCLEOTIDE SEQUENCE [LARGE SCALE GENOMIC DNA]</scope>
    <source>
        <tissue evidence="3">Muscle</tissue>
    </source>
</reference>
<evidence type="ECO:0000313" key="4">
    <source>
        <dbReference type="Proteomes" id="UP000283509"/>
    </source>
</evidence>
<comment type="caution">
    <text evidence="3">The sequence shown here is derived from an EMBL/GenBank/DDBJ whole genome shotgun (WGS) entry which is preliminary data.</text>
</comment>
<reference evidence="3 4" key="1">
    <citation type="submission" date="2018-04" db="EMBL/GenBank/DDBJ databases">
        <authorList>
            <person name="Zhang X."/>
            <person name="Yuan J."/>
            <person name="Li F."/>
            <person name="Xiang J."/>
        </authorList>
    </citation>
    <scope>NUCLEOTIDE SEQUENCE [LARGE SCALE GENOMIC DNA]</scope>
    <source>
        <tissue evidence="3">Muscle</tissue>
    </source>
</reference>
<organism evidence="3 4">
    <name type="scientific">Penaeus vannamei</name>
    <name type="common">Whiteleg shrimp</name>
    <name type="synonym">Litopenaeus vannamei</name>
    <dbReference type="NCBI Taxonomy" id="6689"/>
    <lineage>
        <taxon>Eukaryota</taxon>
        <taxon>Metazoa</taxon>
        <taxon>Ecdysozoa</taxon>
        <taxon>Arthropoda</taxon>
        <taxon>Crustacea</taxon>
        <taxon>Multicrustacea</taxon>
        <taxon>Malacostraca</taxon>
        <taxon>Eumalacostraca</taxon>
        <taxon>Eucarida</taxon>
        <taxon>Decapoda</taxon>
        <taxon>Dendrobranchiata</taxon>
        <taxon>Penaeoidea</taxon>
        <taxon>Penaeidae</taxon>
        <taxon>Penaeus</taxon>
    </lineage>
</organism>
<feature type="compositionally biased region" description="Polar residues" evidence="1">
    <location>
        <begin position="335"/>
        <end position="349"/>
    </location>
</feature>
<keyword evidence="2" id="KW-0472">Membrane</keyword>
<feature type="region of interest" description="Disordered" evidence="1">
    <location>
        <begin position="333"/>
        <end position="357"/>
    </location>
</feature>
<accession>A0A423SIU8</accession>
<feature type="transmembrane region" description="Helical" evidence="2">
    <location>
        <begin position="204"/>
        <end position="227"/>
    </location>
</feature>
<evidence type="ECO:0000256" key="2">
    <source>
        <dbReference type="SAM" id="Phobius"/>
    </source>
</evidence>
<evidence type="ECO:0000313" key="3">
    <source>
        <dbReference type="EMBL" id="ROT64135.1"/>
    </source>
</evidence>
<keyword evidence="2" id="KW-1133">Transmembrane helix</keyword>